<feature type="transmembrane region" description="Helical" evidence="5">
    <location>
        <begin position="12"/>
        <end position="31"/>
    </location>
</feature>
<comment type="subcellular location">
    <subcellularLocation>
        <location evidence="5">Cell inner membrane</location>
        <topology evidence="5">Multi-pass membrane protein</topology>
    </subcellularLocation>
</comment>
<evidence type="ECO:0000256" key="5">
    <source>
        <dbReference type="HAMAP-Rule" id="MF_00189"/>
    </source>
</evidence>
<comment type="caution">
    <text evidence="6">The sequence shown here is derived from an EMBL/GenBank/DDBJ whole genome shotgun (WGS) entry which is preliminary data.</text>
</comment>
<keyword evidence="4 5" id="KW-0472">Membrane</keyword>
<dbReference type="Pfam" id="PF04279">
    <property type="entry name" value="IspA"/>
    <property type="match status" value="1"/>
</dbReference>
<dbReference type="HAMAP" id="MF_00189">
    <property type="entry name" value="YciB"/>
    <property type="match status" value="1"/>
</dbReference>
<sequence>MAKEQTPASPGLRMAIDFGPLVIFFAVNFLAKYIPLPGPVESIGRLLLATAAFMIATLVAMLVSQIKTRHISPMLWISGVLVIVFGGLTLYFHDENFIKMKPTIVYAIFAVVLGYGLISDKPVLQMLLETAYPGLNARGWRLLTINWTLFFIGMAILNEVVWRTQSTDFWVAFKLWGAVPLTLIFAAANIPMLLKHGMGEEKSEDPPIPPEG</sequence>
<dbReference type="NCBIfam" id="TIGR00997">
    <property type="entry name" value="ispZ"/>
    <property type="match status" value="1"/>
</dbReference>
<feature type="transmembrane region" description="Helical" evidence="5">
    <location>
        <begin position="43"/>
        <end position="63"/>
    </location>
</feature>
<feature type="transmembrane region" description="Helical" evidence="5">
    <location>
        <begin position="98"/>
        <end position="118"/>
    </location>
</feature>
<dbReference type="NCBIfam" id="NF001323">
    <property type="entry name" value="PRK00259.1-1"/>
    <property type="match status" value="1"/>
</dbReference>
<dbReference type="PANTHER" id="PTHR36917">
    <property type="entry name" value="INTRACELLULAR SEPTATION PROTEIN A-RELATED"/>
    <property type="match status" value="1"/>
</dbReference>
<organism evidence="6 7">
    <name type="scientific">Stakelama marina</name>
    <dbReference type="NCBI Taxonomy" id="2826939"/>
    <lineage>
        <taxon>Bacteria</taxon>
        <taxon>Pseudomonadati</taxon>
        <taxon>Pseudomonadota</taxon>
        <taxon>Alphaproteobacteria</taxon>
        <taxon>Sphingomonadales</taxon>
        <taxon>Sphingomonadaceae</taxon>
        <taxon>Stakelama</taxon>
    </lineage>
</organism>
<evidence type="ECO:0000256" key="3">
    <source>
        <dbReference type="ARBA" id="ARBA00022989"/>
    </source>
</evidence>
<proteinExistence type="inferred from homology"/>
<gene>
    <name evidence="5" type="primary">yciB</name>
    <name evidence="6" type="ORF">J7S20_05100</name>
</gene>
<protein>
    <recommendedName>
        <fullName evidence="5">Inner membrane-spanning protein YciB</fullName>
    </recommendedName>
</protein>
<dbReference type="AlphaFoldDB" id="A0A8T4IBE2"/>
<keyword evidence="1 5" id="KW-1003">Cell membrane</keyword>
<evidence type="ECO:0000313" key="6">
    <source>
        <dbReference type="EMBL" id="MBR0551880.1"/>
    </source>
</evidence>
<feature type="transmembrane region" description="Helical" evidence="5">
    <location>
        <begin position="169"/>
        <end position="194"/>
    </location>
</feature>
<feature type="transmembrane region" description="Helical" evidence="5">
    <location>
        <begin position="75"/>
        <end position="92"/>
    </location>
</feature>
<accession>A0A8T4IBE2</accession>
<keyword evidence="5" id="KW-0997">Cell inner membrane</keyword>
<dbReference type="PANTHER" id="PTHR36917:SF1">
    <property type="entry name" value="INNER MEMBRANE-SPANNING PROTEIN YCIB"/>
    <property type="match status" value="1"/>
</dbReference>
<evidence type="ECO:0000256" key="4">
    <source>
        <dbReference type="ARBA" id="ARBA00023136"/>
    </source>
</evidence>
<keyword evidence="2 5" id="KW-0812">Transmembrane</keyword>
<evidence type="ECO:0000256" key="1">
    <source>
        <dbReference type="ARBA" id="ARBA00022475"/>
    </source>
</evidence>
<keyword evidence="3 5" id="KW-1133">Transmembrane helix</keyword>
<dbReference type="Proteomes" id="UP000676996">
    <property type="component" value="Unassembled WGS sequence"/>
</dbReference>
<evidence type="ECO:0000313" key="7">
    <source>
        <dbReference type="Proteomes" id="UP000676996"/>
    </source>
</evidence>
<reference evidence="6" key="1">
    <citation type="submission" date="2021-04" db="EMBL/GenBank/DDBJ databases">
        <title>Ouciella asimina sp. nov., isolated from the surface seawater in the hydrothermal field of Okinawa Trough.</title>
        <authorList>
            <person name="Shuang W."/>
        </authorList>
    </citation>
    <scope>NUCLEOTIDE SEQUENCE</scope>
    <source>
        <strain evidence="6">LXI357</strain>
    </source>
</reference>
<comment type="function">
    <text evidence="5">Plays a role in cell envelope biogenesis, maintenance of cell envelope integrity and membrane homeostasis.</text>
</comment>
<name>A0A8T4IBE2_9SPHN</name>
<evidence type="ECO:0000256" key="2">
    <source>
        <dbReference type="ARBA" id="ARBA00022692"/>
    </source>
</evidence>
<keyword evidence="7" id="KW-1185">Reference proteome</keyword>
<dbReference type="InterPro" id="IPR006008">
    <property type="entry name" value="YciB"/>
</dbReference>
<dbReference type="RefSeq" id="WP_284053138.1">
    <property type="nucleotide sequence ID" value="NZ_JAGRQC010000001.1"/>
</dbReference>
<dbReference type="GO" id="GO:0005886">
    <property type="term" value="C:plasma membrane"/>
    <property type="evidence" value="ECO:0007669"/>
    <property type="project" value="UniProtKB-SubCell"/>
</dbReference>
<comment type="similarity">
    <text evidence="5">Belongs to the YciB family.</text>
</comment>
<feature type="transmembrane region" description="Helical" evidence="5">
    <location>
        <begin position="139"/>
        <end position="157"/>
    </location>
</feature>
<dbReference type="EMBL" id="JAGRQC010000001">
    <property type="protein sequence ID" value="MBR0551880.1"/>
    <property type="molecule type" value="Genomic_DNA"/>
</dbReference>